<proteinExistence type="predicted"/>
<accession>A0A098BR26</accession>
<feature type="compositionally biased region" description="Basic residues" evidence="1">
    <location>
        <begin position="20"/>
        <end position="40"/>
    </location>
</feature>
<dbReference type="AlphaFoldDB" id="A0A098BR26"/>
<feature type="region of interest" description="Disordered" evidence="1">
    <location>
        <begin position="20"/>
        <end position="46"/>
    </location>
</feature>
<evidence type="ECO:0000313" key="2">
    <source>
        <dbReference type="EMBL" id="CDZ91168.1"/>
    </source>
</evidence>
<organism evidence="2 3">
    <name type="scientific">Rhodococcus ruber</name>
    <dbReference type="NCBI Taxonomy" id="1830"/>
    <lineage>
        <taxon>Bacteria</taxon>
        <taxon>Bacillati</taxon>
        <taxon>Actinomycetota</taxon>
        <taxon>Actinomycetes</taxon>
        <taxon>Mycobacteriales</taxon>
        <taxon>Nocardiaceae</taxon>
        <taxon>Rhodococcus</taxon>
    </lineage>
</organism>
<sequence>MGRGVGVRWTLPPCRAHRRTGFRCSRGRGKRDSRRRRRGVGRPTHRDGVRNVTLALAYIVLLL</sequence>
<reference evidence="2 3" key="1">
    <citation type="journal article" date="2014" name="Genome Announc.">
        <title>Draft Genome Sequence of Propane- and Butane-Oxidizing Actinobacterium Rhodococcus ruber IEGM 231.</title>
        <authorList>
            <person name="Ivshina I.B."/>
            <person name="Kuyukina M.S."/>
            <person name="Krivoruchko A.V."/>
            <person name="Barbe V."/>
            <person name="Fischer C."/>
        </authorList>
    </citation>
    <scope>NUCLEOTIDE SEQUENCE [LARGE SCALE GENOMIC DNA]</scope>
</reference>
<protein>
    <submittedName>
        <fullName evidence="2">Uncharacterized protein</fullName>
    </submittedName>
</protein>
<name>A0A098BR26_9NOCA</name>
<evidence type="ECO:0000256" key="1">
    <source>
        <dbReference type="SAM" id="MobiDB-lite"/>
    </source>
</evidence>
<dbReference type="EMBL" id="CCSD01000095">
    <property type="protein sequence ID" value="CDZ91168.1"/>
    <property type="molecule type" value="Genomic_DNA"/>
</dbReference>
<gene>
    <name evidence="2" type="ORF">RHRU231_800095</name>
</gene>
<evidence type="ECO:0000313" key="3">
    <source>
        <dbReference type="Proteomes" id="UP000042997"/>
    </source>
</evidence>
<dbReference type="Proteomes" id="UP000042997">
    <property type="component" value="Unassembled WGS sequence"/>
</dbReference>